<keyword evidence="1" id="KW-0812">Transmembrane</keyword>
<feature type="transmembrane region" description="Helical" evidence="1">
    <location>
        <begin position="512"/>
        <end position="532"/>
    </location>
</feature>
<feature type="transmembrane region" description="Helical" evidence="1">
    <location>
        <begin position="383"/>
        <end position="408"/>
    </location>
</feature>
<dbReference type="EMBL" id="SPIA01000003">
    <property type="protein sequence ID" value="TFH67425.1"/>
    <property type="molecule type" value="Genomic_DNA"/>
</dbReference>
<dbReference type="PANTHER" id="PTHR32063">
    <property type="match status" value="1"/>
</dbReference>
<organism evidence="2 3">
    <name type="scientific">Gammaproteobacteria bacterium LSUCC0057</name>
    <dbReference type="NCBI Taxonomy" id="2559237"/>
    <lineage>
        <taxon>Bacteria</taxon>
        <taxon>Pseudomonadati</taxon>
        <taxon>Pseudomonadota</taxon>
        <taxon>Gammaproteobacteria</taxon>
        <taxon>Cellvibrionales</taxon>
        <taxon>Porticoccaceae</taxon>
        <taxon>SAR92 clade</taxon>
    </lineage>
</organism>
<keyword evidence="3" id="KW-1185">Reference proteome</keyword>
<protein>
    <submittedName>
        <fullName evidence="2">Efflux RND transporter permease subunit</fullName>
    </submittedName>
</protein>
<feature type="transmembrane region" description="Helical" evidence="1">
    <location>
        <begin position="458"/>
        <end position="485"/>
    </location>
</feature>
<keyword evidence="1" id="KW-1133">Transmembrane helix</keyword>
<dbReference type="Gene3D" id="3.30.70.1430">
    <property type="entry name" value="Multidrug efflux transporter AcrB pore domain"/>
    <property type="match status" value="2"/>
</dbReference>
<keyword evidence="1" id="KW-0472">Membrane</keyword>
<dbReference type="AlphaFoldDB" id="A0A4Y8UF37"/>
<feature type="transmembrane region" description="Helical" evidence="1">
    <location>
        <begin position="995"/>
        <end position="1020"/>
    </location>
</feature>
<reference evidence="2 3" key="1">
    <citation type="submission" date="2019-03" db="EMBL/GenBank/DDBJ databases">
        <title>Draft genome of Gammaproteobacteria bacterium LSUCC0057, a member of the SAR92 clade.</title>
        <authorList>
            <person name="Lanclos V.C."/>
            <person name="Doiron C."/>
            <person name="Henson M.W."/>
            <person name="Thrash J.C."/>
        </authorList>
    </citation>
    <scope>NUCLEOTIDE SEQUENCE [LARGE SCALE GENOMIC DNA]</scope>
    <source>
        <strain evidence="2 3">LSUCC0057</strain>
    </source>
</reference>
<evidence type="ECO:0000313" key="2">
    <source>
        <dbReference type="EMBL" id="TFH67425.1"/>
    </source>
</evidence>
<gene>
    <name evidence="2" type="ORF">E3W66_08005</name>
</gene>
<name>A0A4Y8UF37_9GAMM</name>
<dbReference type="GO" id="GO:0042910">
    <property type="term" value="F:xenobiotic transmembrane transporter activity"/>
    <property type="evidence" value="ECO:0007669"/>
    <property type="project" value="TreeGrafter"/>
</dbReference>
<evidence type="ECO:0000313" key="3">
    <source>
        <dbReference type="Proteomes" id="UP000298133"/>
    </source>
</evidence>
<dbReference type="SUPFAM" id="SSF82693">
    <property type="entry name" value="Multidrug efflux transporter AcrB pore domain, PN1, PN2, PC1 and PC2 subdomains"/>
    <property type="match status" value="3"/>
</dbReference>
<dbReference type="GO" id="GO:0005886">
    <property type="term" value="C:plasma membrane"/>
    <property type="evidence" value="ECO:0007669"/>
    <property type="project" value="TreeGrafter"/>
</dbReference>
<sequence length="1042" mass="113064">MKLLSRAFNQYRVILALLVMILLAGMISRSAMTVEVSPNVQVPVVLVLIRHDGISPEDGARLLIRPVEKELKTLDGIEEITATAREGSVYIAVEFDIDRELGDALADTREAVSRARAEFPSDTKEPIVKEIAAIPEPTIVVNFSGDAVSERDLYRAALFFQRELESLPNVLEARMLGQRQDVVEILLDRNRLQSFGISADQVIASVQRNNLLIPAGELDTAAGRFSIKLPALLEVEEDIRALPIAAAPGVAVTLGDIAQVKRSFEDASGFSYLNGVKNIALNVFKRTQSNAITTVAEVKQVVADYRASEAPNIEIDYFFDMSENASNQVNELSGNILTAMALVLTLVVATLGVRSGLLVGFGIPFSLLGAIIIINLLGYSFNFMVMFGLLLALGMLIDGAIVIVEFAAAEMDKGADAKSAYGLAVSRMAVPVLASTGTTLAAFLPLLFWPGVSGRFMVYLPVTVFAVLAWSLLYALLFAPTLGVVSAKLSRGKPPGNILAPLTRLYRRALTVVMRHTPLVGIGSIVLMWAIFSAYGRFGAGVEFFTDAESQYGVVSVRALGNLPVEERARLALMTEQLVRQVPGVTQVYASSGGSSIGTDRQKSADEIGEMLVELAPRRERSKDSHQTFAEIRQRTADLPGIIVTGKPLEVGPPVGKDLQIQLTATDREALHRSAGLVREWVSANIAGLRDIEDTRPLAGIEWEIAVDRARAAMLGVDINAVGQMVQMVTNGVRIGAYRPDDADDEVELRMRFERGDRSLQALDDLRVNTANGAVPISSFTQRVAKPRVDTIQRVDLRETIFVLANTEEGYVTDNQVRQIDAWLQTGPLQPGVSYTFRGANEEQADAGAFLGVAFSMAMFLMLILLVAQFNSFYQAALILFSVVMSTAGVMLGLIINQQLFSVILTGTGLVALAGIVVNNNIVLIDGYNYLRKNAAALSITEAAIEAAVGRFRPVMLTTVTTIVGLLPLANGLSVDIINRTWEHGGEIASWWKPLAGAIVNGLAFATVMTLFLTPVLLVLPERLRTSLQALRRRWRTARSES</sequence>
<dbReference type="Gene3D" id="1.20.1640.10">
    <property type="entry name" value="Multidrug efflux transporter AcrB transmembrane domain"/>
    <property type="match status" value="2"/>
</dbReference>
<dbReference type="InterPro" id="IPR027463">
    <property type="entry name" value="AcrB_DN_DC_subdom"/>
</dbReference>
<feature type="transmembrane region" description="Helical" evidence="1">
    <location>
        <begin position="332"/>
        <end position="351"/>
    </location>
</feature>
<dbReference type="SUPFAM" id="SSF82714">
    <property type="entry name" value="Multidrug efflux transporter AcrB TolC docking domain, DN and DC subdomains"/>
    <property type="match status" value="2"/>
</dbReference>
<comment type="caution">
    <text evidence="2">The sequence shown here is derived from an EMBL/GenBank/DDBJ whole genome shotgun (WGS) entry which is preliminary data.</text>
</comment>
<dbReference type="OrthoDB" id="5287122at2"/>
<dbReference type="Gene3D" id="3.30.70.1440">
    <property type="entry name" value="Multidrug efflux transporter AcrB pore domain"/>
    <property type="match status" value="1"/>
</dbReference>
<dbReference type="Gene3D" id="3.30.70.1320">
    <property type="entry name" value="Multidrug efflux transporter AcrB pore domain like"/>
    <property type="match status" value="1"/>
</dbReference>
<dbReference type="Gene3D" id="3.30.2090.10">
    <property type="entry name" value="Multidrug efflux transporter AcrB TolC docking domain, DN and DC subdomains"/>
    <property type="match status" value="2"/>
</dbReference>
<dbReference type="PRINTS" id="PR00702">
    <property type="entry name" value="ACRIFLAVINRP"/>
</dbReference>
<feature type="transmembrane region" description="Helical" evidence="1">
    <location>
        <begin position="873"/>
        <end position="896"/>
    </location>
</feature>
<dbReference type="InterPro" id="IPR001036">
    <property type="entry name" value="Acrflvin-R"/>
</dbReference>
<accession>A0A4Y8UF37</accession>
<dbReference type="SUPFAM" id="SSF82866">
    <property type="entry name" value="Multidrug efflux transporter AcrB transmembrane domain"/>
    <property type="match status" value="2"/>
</dbReference>
<dbReference type="Proteomes" id="UP000298133">
    <property type="component" value="Unassembled WGS sequence"/>
</dbReference>
<proteinExistence type="predicted"/>
<dbReference type="Pfam" id="PF00873">
    <property type="entry name" value="ACR_tran"/>
    <property type="match status" value="1"/>
</dbReference>
<feature type="transmembrane region" description="Helical" evidence="1">
    <location>
        <begin position="847"/>
        <end position="866"/>
    </location>
</feature>
<feature type="transmembrane region" description="Helical" evidence="1">
    <location>
        <begin position="358"/>
        <end position="377"/>
    </location>
</feature>
<feature type="transmembrane region" description="Helical" evidence="1">
    <location>
        <begin position="429"/>
        <end position="452"/>
    </location>
</feature>
<feature type="transmembrane region" description="Helical" evidence="1">
    <location>
        <begin position="902"/>
        <end position="924"/>
    </location>
</feature>
<evidence type="ECO:0000256" key="1">
    <source>
        <dbReference type="SAM" id="Phobius"/>
    </source>
</evidence>
<dbReference type="PANTHER" id="PTHR32063:SF0">
    <property type="entry name" value="SWARMING MOTILITY PROTEIN SWRC"/>
    <property type="match status" value="1"/>
</dbReference>